<dbReference type="InterPro" id="IPR015018">
    <property type="entry name" value="DUF1905"/>
</dbReference>
<accession>A0A6A9UZU6</accession>
<evidence type="ECO:0000313" key="1">
    <source>
        <dbReference type="EMBL" id="MVA74449.1"/>
    </source>
</evidence>
<proteinExistence type="predicted"/>
<keyword evidence="2" id="KW-1185">Reference proteome</keyword>
<dbReference type="Pfam" id="PF08922">
    <property type="entry name" value="DUF1905"/>
    <property type="match status" value="1"/>
</dbReference>
<dbReference type="SUPFAM" id="SSF141694">
    <property type="entry name" value="AF2212/PG0164-like"/>
    <property type="match status" value="1"/>
</dbReference>
<gene>
    <name evidence="1" type="ORF">GC722_00135</name>
</gene>
<sequence>MEFEFSERVFQWRGPAPYYYVAVPEDESAVIQDNAPLLTYGWGVIPVRVRIGGTTWETSLFPKDGRYLVPLKVVVRRAEGIDDGDLVDVHLRAEPRG</sequence>
<dbReference type="EMBL" id="WPCU01000001">
    <property type="protein sequence ID" value="MVA74449.1"/>
    <property type="molecule type" value="Genomic_DNA"/>
</dbReference>
<dbReference type="Proteomes" id="UP000435304">
    <property type="component" value="Unassembled WGS sequence"/>
</dbReference>
<protein>
    <submittedName>
        <fullName evidence="1">DUF1905 domain-containing protein</fullName>
    </submittedName>
</protein>
<reference evidence="1 2" key="1">
    <citation type="submission" date="2019-12" db="EMBL/GenBank/DDBJ databases">
        <title>Auraticoccus cholistani sp. nov., an actinomycete isolated from soil of Cholistan desert.</title>
        <authorList>
            <person name="Cheema M.T."/>
        </authorList>
    </citation>
    <scope>NUCLEOTIDE SEQUENCE [LARGE SCALE GENOMIC DNA]</scope>
    <source>
        <strain evidence="1 2">F435</strain>
    </source>
</reference>
<organism evidence="1 2">
    <name type="scientific">Auraticoccus cholistanensis</name>
    <dbReference type="NCBI Taxonomy" id="2656650"/>
    <lineage>
        <taxon>Bacteria</taxon>
        <taxon>Bacillati</taxon>
        <taxon>Actinomycetota</taxon>
        <taxon>Actinomycetes</taxon>
        <taxon>Propionibacteriales</taxon>
        <taxon>Propionibacteriaceae</taxon>
        <taxon>Auraticoccus</taxon>
    </lineage>
</organism>
<dbReference type="RefSeq" id="WP_331714221.1">
    <property type="nucleotide sequence ID" value="NZ_WPCU01000001.1"/>
</dbReference>
<evidence type="ECO:0000313" key="2">
    <source>
        <dbReference type="Proteomes" id="UP000435304"/>
    </source>
</evidence>
<dbReference type="Gene3D" id="2.40.30.100">
    <property type="entry name" value="AF2212/PG0164-like"/>
    <property type="match status" value="1"/>
</dbReference>
<name>A0A6A9UZU6_9ACTN</name>
<dbReference type="InterPro" id="IPR037079">
    <property type="entry name" value="AF2212/PG0164-like_sf"/>
</dbReference>
<dbReference type="AlphaFoldDB" id="A0A6A9UZU6"/>
<comment type="caution">
    <text evidence="1">The sequence shown here is derived from an EMBL/GenBank/DDBJ whole genome shotgun (WGS) entry which is preliminary data.</text>
</comment>